<keyword evidence="3" id="KW-1185">Reference proteome</keyword>
<organism evidence="2 3">
    <name type="scientific">Aminipila terrae</name>
    <dbReference type="NCBI Taxonomy" id="2697030"/>
    <lineage>
        <taxon>Bacteria</taxon>
        <taxon>Bacillati</taxon>
        <taxon>Bacillota</taxon>
        <taxon>Clostridia</taxon>
        <taxon>Peptostreptococcales</taxon>
        <taxon>Anaerovoracaceae</taxon>
        <taxon>Aminipila</taxon>
    </lineage>
</organism>
<protein>
    <submittedName>
        <fullName evidence="2">Uncharacterized protein</fullName>
    </submittedName>
</protein>
<keyword evidence="1" id="KW-0812">Transmembrane</keyword>
<accession>A0A6P1MPL3</accession>
<evidence type="ECO:0000313" key="3">
    <source>
        <dbReference type="Proteomes" id="UP000463883"/>
    </source>
</evidence>
<sequence>MKRIRNLFIVLGVMVALLPLFLFYTQHTYYGIYFSLVTTVSTVLLFIIAALVQISLNKKEGRSITFPLIFIGGFIFLLIYLLFIYI</sequence>
<keyword evidence="1" id="KW-0472">Membrane</keyword>
<dbReference type="KEGG" id="amic:Ami3637_11450"/>
<dbReference type="RefSeq" id="WP_162362702.1">
    <property type="nucleotide sequence ID" value="NZ_CP047591.1"/>
</dbReference>
<evidence type="ECO:0000256" key="1">
    <source>
        <dbReference type="SAM" id="Phobius"/>
    </source>
</evidence>
<evidence type="ECO:0000313" key="2">
    <source>
        <dbReference type="EMBL" id="QHI72935.1"/>
    </source>
</evidence>
<gene>
    <name evidence="2" type="ORF">Ami3637_11450</name>
</gene>
<proteinExistence type="predicted"/>
<keyword evidence="1" id="KW-1133">Transmembrane helix</keyword>
<name>A0A6P1MPL3_9FIRM</name>
<feature type="transmembrane region" description="Helical" evidence="1">
    <location>
        <begin position="30"/>
        <end position="52"/>
    </location>
</feature>
<dbReference type="AlphaFoldDB" id="A0A6P1MPL3"/>
<feature type="transmembrane region" description="Helical" evidence="1">
    <location>
        <begin position="7"/>
        <end position="24"/>
    </location>
</feature>
<dbReference type="EMBL" id="CP047591">
    <property type="protein sequence ID" value="QHI72935.1"/>
    <property type="molecule type" value="Genomic_DNA"/>
</dbReference>
<feature type="transmembrane region" description="Helical" evidence="1">
    <location>
        <begin position="64"/>
        <end position="85"/>
    </location>
</feature>
<reference evidence="2 3" key="1">
    <citation type="submission" date="2020-01" db="EMBL/GenBank/DDBJ databases">
        <title>Genomic analysis of Aminipila sp. CBA3637.</title>
        <authorList>
            <person name="Kim Y.B."/>
            <person name="Roh S.W."/>
        </authorList>
    </citation>
    <scope>NUCLEOTIDE SEQUENCE [LARGE SCALE GENOMIC DNA]</scope>
    <source>
        <strain evidence="2 3">CBA3637</strain>
    </source>
</reference>
<dbReference type="Proteomes" id="UP000463883">
    <property type="component" value="Chromosome"/>
</dbReference>